<evidence type="ECO:0000313" key="2">
    <source>
        <dbReference type="EMBL" id="ASO19334.1"/>
    </source>
</evidence>
<feature type="compositionally biased region" description="Basic and acidic residues" evidence="1">
    <location>
        <begin position="56"/>
        <end position="80"/>
    </location>
</feature>
<protein>
    <submittedName>
        <fullName evidence="2">Uncharacterized protein</fullName>
    </submittedName>
</protein>
<feature type="region of interest" description="Disordered" evidence="1">
    <location>
        <begin position="1"/>
        <end position="80"/>
    </location>
</feature>
<feature type="compositionally biased region" description="Basic and acidic residues" evidence="1">
    <location>
        <begin position="186"/>
        <end position="213"/>
    </location>
</feature>
<feature type="compositionally biased region" description="Basic and acidic residues" evidence="1">
    <location>
        <begin position="119"/>
        <end position="141"/>
    </location>
</feature>
<sequence length="295" mass="32649">MRRRCPRPSWPSIGRGPPRAEGRPARAAREHPRRARQDTTAVRRDGSRHPSARPGRGREKHHEPDGHGENGRREQRVKIHDTTIEQTFYFGKISIEWWTNSGAPITPSCRRPSTCPRTRRTDGMPRGGERAARDDDRDNRSTSRKTAAPRTPGLPSPGVVTSAVGPHRPRSGPRAKPGPLRAGRGGRSELRRAWSRRASPDRHGCAARLDRVRPARRTRDRRPRSTISTTVRPSQPSAASCPQAAAISCPLVSRTVQLTPPSWTRRTNSRSTGFGLASHLLPGVGFSGIRFTCTS</sequence>
<evidence type="ECO:0000313" key="3">
    <source>
        <dbReference type="Proteomes" id="UP000204221"/>
    </source>
</evidence>
<dbReference type="AlphaFoldDB" id="A0A221W0P7"/>
<feature type="compositionally biased region" description="Basic residues" evidence="1">
    <location>
        <begin position="214"/>
        <end position="224"/>
    </location>
</feature>
<feature type="compositionally biased region" description="Basic and acidic residues" evidence="1">
    <location>
        <begin position="18"/>
        <end position="48"/>
    </location>
</feature>
<evidence type="ECO:0000256" key="1">
    <source>
        <dbReference type="SAM" id="MobiDB-lite"/>
    </source>
</evidence>
<gene>
    <name evidence="2" type="ORF">AHOG_08445</name>
</gene>
<organism evidence="2 3">
    <name type="scientific">Actinoalloteichus hoggarensis</name>
    <dbReference type="NCBI Taxonomy" id="1470176"/>
    <lineage>
        <taxon>Bacteria</taxon>
        <taxon>Bacillati</taxon>
        <taxon>Actinomycetota</taxon>
        <taxon>Actinomycetes</taxon>
        <taxon>Pseudonocardiales</taxon>
        <taxon>Pseudonocardiaceae</taxon>
        <taxon>Actinoalloteichus</taxon>
    </lineage>
</organism>
<reference evidence="2 3" key="1">
    <citation type="submission" date="2017-07" db="EMBL/GenBank/DDBJ databases">
        <title>Complete genome sequence of Actinoalloteichus hoggarensis DSM 45943, type strain of Actinoalloteichus hoggarensis.</title>
        <authorList>
            <person name="Ruckert C."/>
            <person name="Nouioui I."/>
            <person name="Willmese J."/>
            <person name="van Wezel G."/>
            <person name="Klenk H.-P."/>
            <person name="Kalinowski J."/>
            <person name="Zotchev S.B."/>
        </authorList>
    </citation>
    <scope>NUCLEOTIDE SEQUENCE [LARGE SCALE GENOMIC DNA]</scope>
    <source>
        <strain evidence="2 3">DSM 45943</strain>
    </source>
</reference>
<feature type="compositionally biased region" description="Low complexity" evidence="1">
    <location>
        <begin position="106"/>
        <end position="116"/>
    </location>
</feature>
<name>A0A221W0P7_9PSEU</name>
<dbReference type="EMBL" id="CP022521">
    <property type="protein sequence ID" value="ASO19334.1"/>
    <property type="molecule type" value="Genomic_DNA"/>
</dbReference>
<dbReference type="Proteomes" id="UP000204221">
    <property type="component" value="Chromosome"/>
</dbReference>
<accession>A0A221W0P7</accession>
<dbReference type="KEGG" id="ahg:AHOG_08445"/>
<proteinExistence type="predicted"/>
<feature type="region of interest" description="Disordered" evidence="1">
    <location>
        <begin position="100"/>
        <end position="239"/>
    </location>
</feature>
<keyword evidence="3" id="KW-1185">Reference proteome</keyword>